<reference evidence="2" key="1">
    <citation type="submission" date="2018-03" db="EMBL/GenBank/DDBJ databases">
        <authorList>
            <person name="Guldener U."/>
        </authorList>
    </citation>
    <scope>NUCLEOTIDE SEQUENCE</scope>
</reference>
<name>A0AAE8SPV9_9HYPO</name>
<evidence type="ECO:0000313" key="2">
    <source>
        <dbReference type="EMBL" id="SPJ89752.1"/>
    </source>
</evidence>
<evidence type="ECO:0000313" key="3">
    <source>
        <dbReference type="Proteomes" id="UP001187734"/>
    </source>
</evidence>
<dbReference type="Proteomes" id="UP001187734">
    <property type="component" value="Unassembled WGS sequence"/>
</dbReference>
<sequence>MTFRSSPEHYMEPLPLRRAKPFRPLFFSRSQRRRRRHRPAGFSLFKNSNFYYMTTTGKLIKQVDALRAKHPPGPIDKSRDYTAEINALIAWLKAGRPAQREPEQTQELEEGQEEELEEEFGSTVSPPMHIPEIERPSVDMLELLIPESPLLEDSQYVSEYEGSLVSHQVLTPRSPKYNTLRTSSGRTHHAREDQREWVVDDSAIQMNMPSFERDVESADVESNDDEVSEDLFLFVAGLVFLLVLYEYFFFLLSVLERLARG</sequence>
<evidence type="ECO:0000256" key="1">
    <source>
        <dbReference type="SAM" id="Phobius"/>
    </source>
</evidence>
<accession>A0AAE8SPV9</accession>
<organism evidence="2 3">
    <name type="scientific">Fusarium torulosum</name>
    <dbReference type="NCBI Taxonomy" id="33205"/>
    <lineage>
        <taxon>Eukaryota</taxon>
        <taxon>Fungi</taxon>
        <taxon>Dikarya</taxon>
        <taxon>Ascomycota</taxon>
        <taxon>Pezizomycotina</taxon>
        <taxon>Sordariomycetes</taxon>
        <taxon>Hypocreomycetidae</taxon>
        <taxon>Hypocreales</taxon>
        <taxon>Nectriaceae</taxon>
        <taxon>Fusarium</taxon>
    </lineage>
</organism>
<keyword evidence="1" id="KW-1133">Transmembrane helix</keyword>
<dbReference type="EMBL" id="ONZP01000709">
    <property type="protein sequence ID" value="SPJ89752.1"/>
    <property type="molecule type" value="Genomic_DNA"/>
</dbReference>
<keyword evidence="1" id="KW-0472">Membrane</keyword>
<keyword evidence="1" id="KW-0812">Transmembrane</keyword>
<protein>
    <submittedName>
        <fullName evidence="2">Uncharacterized protein</fullName>
    </submittedName>
</protein>
<comment type="caution">
    <text evidence="2">The sequence shown here is derived from an EMBL/GenBank/DDBJ whole genome shotgun (WGS) entry which is preliminary data.</text>
</comment>
<dbReference type="AlphaFoldDB" id="A0AAE8SPV9"/>
<proteinExistence type="predicted"/>
<feature type="transmembrane region" description="Helical" evidence="1">
    <location>
        <begin position="231"/>
        <end position="255"/>
    </location>
</feature>
<gene>
    <name evidence="2" type="ORF">FTOL_13113</name>
</gene>
<keyword evidence="3" id="KW-1185">Reference proteome</keyword>